<dbReference type="GO" id="GO:0000976">
    <property type="term" value="F:transcription cis-regulatory region binding"/>
    <property type="evidence" value="ECO:0007669"/>
    <property type="project" value="UniProtKB-ARBA"/>
</dbReference>
<dbReference type="PROSITE" id="PS51032">
    <property type="entry name" value="AP2_ERF"/>
    <property type="match status" value="1"/>
</dbReference>
<keyword evidence="4" id="KW-0238">DNA-binding</keyword>
<dbReference type="Gramene" id="KJB37836">
    <property type="protein sequence ID" value="KJB37836"/>
    <property type="gene ID" value="B456_006G222600"/>
</dbReference>
<dbReference type="GO" id="GO:0009873">
    <property type="term" value="P:ethylene-activated signaling pathway"/>
    <property type="evidence" value="ECO:0007669"/>
    <property type="project" value="UniProtKB-KW"/>
</dbReference>
<evidence type="ECO:0000256" key="6">
    <source>
        <dbReference type="ARBA" id="ARBA00023163"/>
    </source>
</evidence>
<proteinExistence type="inferred from homology"/>
<evidence type="ECO:0000256" key="2">
    <source>
        <dbReference type="ARBA" id="ARBA00022745"/>
    </source>
</evidence>
<organism evidence="10 12">
    <name type="scientific">Gossypium raimondii</name>
    <name type="common">Peruvian cotton</name>
    <name type="synonym">Gossypium klotzschianum subsp. raimondii</name>
    <dbReference type="NCBI Taxonomy" id="29730"/>
    <lineage>
        <taxon>Eukaryota</taxon>
        <taxon>Viridiplantae</taxon>
        <taxon>Streptophyta</taxon>
        <taxon>Embryophyta</taxon>
        <taxon>Tracheophyta</taxon>
        <taxon>Spermatophyta</taxon>
        <taxon>Magnoliopsida</taxon>
        <taxon>eudicotyledons</taxon>
        <taxon>Gunneridae</taxon>
        <taxon>Pentapetalae</taxon>
        <taxon>rosids</taxon>
        <taxon>malvids</taxon>
        <taxon>Malvales</taxon>
        <taxon>Malvaceae</taxon>
        <taxon>Malvoideae</taxon>
        <taxon>Gossypium</taxon>
    </lineage>
</organism>
<dbReference type="PANTHER" id="PTHR31657">
    <property type="entry name" value="ETHYLENE-RESPONSIVE TRANSCRIPTION FACTOR ERF061"/>
    <property type="match status" value="1"/>
</dbReference>
<comment type="similarity">
    <text evidence="8">Belongs to the AP2/ERF transcription factor family. ERF subfamily.</text>
</comment>
<dbReference type="CDD" id="cd00018">
    <property type="entry name" value="AP2"/>
    <property type="match status" value="1"/>
</dbReference>
<dbReference type="EMBL" id="JABEZZ010000006">
    <property type="protein sequence ID" value="MBA0588483.1"/>
    <property type="molecule type" value="Genomic_DNA"/>
</dbReference>
<dbReference type="KEGG" id="gra:105800374"/>
<feature type="domain" description="AP2/ERF" evidence="9">
    <location>
        <begin position="165"/>
        <end position="222"/>
    </location>
</feature>
<dbReference type="FunFam" id="3.30.730.10:FF:000001">
    <property type="entry name" value="Ethylene-responsive transcription factor 2"/>
    <property type="match status" value="1"/>
</dbReference>
<reference evidence="11" key="3">
    <citation type="submission" date="2020-04" db="EMBL/GenBank/DDBJ databases">
        <authorList>
            <person name="Grover C.E."/>
            <person name="Arick M.A. II"/>
            <person name="Thrash A."/>
            <person name="Conover J.L."/>
            <person name="Sanders W.S."/>
            <person name="Peterson D.G."/>
            <person name="Scheffler J.A."/>
            <person name="Scheffler B.E."/>
            <person name="Wendel J.F."/>
        </authorList>
    </citation>
    <scope>NUCLEOTIDE SEQUENCE</scope>
    <source>
        <strain evidence="11">8</strain>
        <tissue evidence="11">Leaf</tissue>
    </source>
</reference>
<dbReference type="GO" id="GO:0005634">
    <property type="term" value="C:nucleus"/>
    <property type="evidence" value="ECO:0007669"/>
    <property type="project" value="UniProtKB-SubCell"/>
</dbReference>
<dbReference type="GO" id="GO:0003700">
    <property type="term" value="F:DNA-binding transcription factor activity"/>
    <property type="evidence" value="ECO:0007669"/>
    <property type="project" value="InterPro"/>
</dbReference>
<dbReference type="OMA" id="NNPIIWA"/>
<dbReference type="Proteomes" id="UP000593578">
    <property type="component" value="Unassembled WGS sequence"/>
</dbReference>
<evidence type="ECO:0000313" key="12">
    <source>
        <dbReference type="Proteomes" id="UP000032304"/>
    </source>
</evidence>
<dbReference type="InterPro" id="IPR036955">
    <property type="entry name" value="AP2/ERF_dom_sf"/>
</dbReference>
<dbReference type="OrthoDB" id="777275at2759"/>
<evidence type="ECO:0000256" key="1">
    <source>
        <dbReference type="ARBA" id="ARBA00004123"/>
    </source>
</evidence>
<dbReference type="STRING" id="29730.A0A0D2S7Y8"/>
<reference evidence="11 13" key="2">
    <citation type="journal article" date="2019" name="Genome Biol. Evol.">
        <title>Insights into the evolution of the New World diploid cottons (Gossypium, subgenus Houzingenia) based on genome sequencing.</title>
        <authorList>
            <person name="Grover C.E."/>
            <person name="Arick M.A. 2nd"/>
            <person name="Thrash A."/>
            <person name="Conover J.L."/>
            <person name="Sanders W.S."/>
            <person name="Peterson D.G."/>
            <person name="Frelichowski J.E."/>
            <person name="Scheffler J.A."/>
            <person name="Scheffler B.E."/>
            <person name="Wendel J.F."/>
        </authorList>
    </citation>
    <scope>NUCLEOTIDE SEQUENCE [LARGE SCALE GENOMIC DNA]</scope>
    <source>
        <strain evidence="11">8</strain>
        <tissue evidence="11">Leaf</tissue>
    </source>
</reference>
<keyword evidence="2" id="KW-0936">Ethylene signaling pathway</keyword>
<comment type="subcellular location">
    <subcellularLocation>
        <location evidence="1">Nucleus</location>
    </subcellularLocation>
</comment>
<dbReference type="PRINTS" id="PR00367">
    <property type="entry name" value="ETHRSPELEMNT"/>
</dbReference>
<sequence>MSLEDKFPKMETFMNKDWPSFSYGMATTGSTFFNNPIIWASSSSEETPGSNLLKNVPGFINQDINHGFNPINQAQPSPSMATTMSQFPDLTSLFGPSKPVIDPINENPPLQTPQQWLRINQSFTNDQSKGFSDYWLSTTKTHPMKYSGRRFQNQHQKGYSSPGKLFRGVRQRHWGKWVAEIRLPRNRTRVWLGTFDTAEAAAMAYDTAAYILRGEYAQLNFPDLKDQVMANSLNGNTAAILEAKLQAISQGSTVNKKSDLDTTTTMPAEEGVSGLNRNTTKNMEALSSDVDGVQLSRLPSLDMDIIWDALLVSDS</sequence>
<dbReference type="InterPro" id="IPR001471">
    <property type="entry name" value="AP2/ERF_dom"/>
</dbReference>
<keyword evidence="6" id="KW-0804">Transcription</keyword>
<dbReference type="SUPFAM" id="SSF54171">
    <property type="entry name" value="DNA-binding domain"/>
    <property type="match status" value="1"/>
</dbReference>
<evidence type="ECO:0000313" key="10">
    <source>
        <dbReference type="EMBL" id="KJB37836.1"/>
    </source>
</evidence>
<dbReference type="InterPro" id="IPR051758">
    <property type="entry name" value="ERF/AP2-like"/>
</dbReference>
<dbReference type="PANTHER" id="PTHR31657:SF40">
    <property type="entry name" value="ETHYLENE-RESPONSIVE TRANSCRIPTION FACTOR ERF062"/>
    <property type="match status" value="1"/>
</dbReference>
<dbReference type="eggNOG" id="ENOG502QRCV">
    <property type="taxonomic scope" value="Eukaryota"/>
</dbReference>
<reference evidence="10 12" key="1">
    <citation type="journal article" date="2012" name="Nature">
        <title>Repeated polyploidization of Gossypium genomes and the evolution of spinnable cotton fibres.</title>
        <authorList>
            <person name="Paterson A.H."/>
            <person name="Wendel J.F."/>
            <person name="Gundlach H."/>
            <person name="Guo H."/>
            <person name="Jenkins J."/>
            <person name="Jin D."/>
            <person name="Llewellyn D."/>
            <person name="Showmaker K.C."/>
            <person name="Shu S."/>
            <person name="Udall J."/>
            <person name="Yoo M.J."/>
            <person name="Byers R."/>
            <person name="Chen W."/>
            <person name="Doron-Faigenboim A."/>
            <person name="Duke M.V."/>
            <person name="Gong L."/>
            <person name="Grimwood J."/>
            <person name="Grover C."/>
            <person name="Grupp K."/>
            <person name="Hu G."/>
            <person name="Lee T.H."/>
            <person name="Li J."/>
            <person name="Lin L."/>
            <person name="Liu T."/>
            <person name="Marler B.S."/>
            <person name="Page J.T."/>
            <person name="Roberts A.W."/>
            <person name="Romanel E."/>
            <person name="Sanders W.S."/>
            <person name="Szadkowski E."/>
            <person name="Tan X."/>
            <person name="Tang H."/>
            <person name="Xu C."/>
            <person name="Wang J."/>
            <person name="Wang Z."/>
            <person name="Zhang D."/>
            <person name="Zhang L."/>
            <person name="Ashrafi H."/>
            <person name="Bedon F."/>
            <person name="Bowers J.E."/>
            <person name="Brubaker C.L."/>
            <person name="Chee P.W."/>
            <person name="Das S."/>
            <person name="Gingle A.R."/>
            <person name="Haigler C.H."/>
            <person name="Harker D."/>
            <person name="Hoffmann L.V."/>
            <person name="Hovav R."/>
            <person name="Jones D.C."/>
            <person name="Lemke C."/>
            <person name="Mansoor S."/>
            <person name="ur Rahman M."/>
            <person name="Rainville L.N."/>
            <person name="Rambani A."/>
            <person name="Reddy U.K."/>
            <person name="Rong J.K."/>
            <person name="Saranga Y."/>
            <person name="Scheffler B.E."/>
            <person name="Scheffler J.A."/>
            <person name="Stelly D.M."/>
            <person name="Triplett B.A."/>
            <person name="Van Deynze A."/>
            <person name="Vaslin M.F."/>
            <person name="Waghmare V.N."/>
            <person name="Walford S.A."/>
            <person name="Wright R.J."/>
            <person name="Zaki E.A."/>
            <person name="Zhang T."/>
            <person name="Dennis E.S."/>
            <person name="Mayer K.F."/>
            <person name="Peterson D.G."/>
            <person name="Rokhsar D.S."/>
            <person name="Wang X."/>
            <person name="Schmutz J."/>
        </authorList>
    </citation>
    <scope>NUCLEOTIDE SEQUENCE [LARGE SCALE GENOMIC DNA]</scope>
</reference>
<keyword evidence="3" id="KW-0805">Transcription regulation</keyword>
<evidence type="ECO:0000256" key="3">
    <source>
        <dbReference type="ARBA" id="ARBA00023015"/>
    </source>
</evidence>
<keyword evidence="7" id="KW-0539">Nucleus</keyword>
<gene>
    <name evidence="10" type="ORF">B456_006G222600</name>
    <name evidence="11" type="ORF">Gorai_001583</name>
</gene>
<keyword evidence="5" id="KW-0010">Activator</keyword>
<accession>A0A0D2S7Y8</accession>
<dbReference type="InterPro" id="IPR016177">
    <property type="entry name" value="DNA-bd_dom_sf"/>
</dbReference>
<dbReference type="Gene3D" id="3.30.730.10">
    <property type="entry name" value="AP2/ERF domain"/>
    <property type="match status" value="1"/>
</dbReference>
<evidence type="ECO:0000313" key="13">
    <source>
        <dbReference type="Proteomes" id="UP000593578"/>
    </source>
</evidence>
<name>A0A0D2S7Y8_GOSRA</name>
<evidence type="ECO:0000313" key="11">
    <source>
        <dbReference type="EMBL" id="MBA0588483.1"/>
    </source>
</evidence>
<evidence type="ECO:0000256" key="5">
    <source>
        <dbReference type="ARBA" id="ARBA00023159"/>
    </source>
</evidence>
<dbReference type="AlphaFoldDB" id="A0A0D2S7Y8"/>
<evidence type="ECO:0000256" key="8">
    <source>
        <dbReference type="ARBA" id="ARBA00024343"/>
    </source>
</evidence>
<protein>
    <recommendedName>
        <fullName evidence="9">AP2/ERF domain-containing protein</fullName>
    </recommendedName>
</protein>
<evidence type="ECO:0000256" key="7">
    <source>
        <dbReference type="ARBA" id="ARBA00023242"/>
    </source>
</evidence>
<dbReference type="Proteomes" id="UP000032304">
    <property type="component" value="Chromosome 6"/>
</dbReference>
<evidence type="ECO:0000259" key="9">
    <source>
        <dbReference type="PROSITE" id="PS51032"/>
    </source>
</evidence>
<keyword evidence="12" id="KW-1185">Reference proteome</keyword>
<dbReference type="SMART" id="SM00380">
    <property type="entry name" value="AP2"/>
    <property type="match status" value="1"/>
</dbReference>
<dbReference type="EMBL" id="CM001745">
    <property type="protein sequence ID" value="KJB37836.1"/>
    <property type="molecule type" value="Genomic_DNA"/>
</dbReference>
<dbReference type="Pfam" id="PF00847">
    <property type="entry name" value="AP2"/>
    <property type="match status" value="1"/>
</dbReference>
<evidence type="ECO:0000256" key="4">
    <source>
        <dbReference type="ARBA" id="ARBA00023125"/>
    </source>
</evidence>